<name>A9V430_MONBE</name>
<dbReference type="EMBL" id="CH991558">
    <property type="protein sequence ID" value="EDQ87633.1"/>
    <property type="molecule type" value="Genomic_DNA"/>
</dbReference>
<dbReference type="AlphaFoldDB" id="A9V430"/>
<dbReference type="PROSITE" id="PS51257">
    <property type="entry name" value="PROKAR_LIPOPROTEIN"/>
    <property type="match status" value="1"/>
</dbReference>
<dbReference type="GO" id="GO:0007165">
    <property type="term" value="P:signal transduction"/>
    <property type="evidence" value="ECO:0000318"/>
    <property type="project" value="GO_Central"/>
</dbReference>
<dbReference type="SMART" id="SM00321">
    <property type="entry name" value="WSC"/>
    <property type="match status" value="1"/>
</dbReference>
<gene>
    <name evidence="4" type="ORF">MONBRDRAFT_9737</name>
</gene>
<evidence type="ECO:0000259" key="3">
    <source>
        <dbReference type="PROSITE" id="PS51212"/>
    </source>
</evidence>
<dbReference type="Pfam" id="PF01822">
    <property type="entry name" value="WSC"/>
    <property type="match status" value="1"/>
</dbReference>
<keyword evidence="5" id="KW-1185">Reference proteome</keyword>
<evidence type="ECO:0000313" key="5">
    <source>
        <dbReference type="Proteomes" id="UP000001357"/>
    </source>
</evidence>
<dbReference type="RefSeq" id="XP_001747553.1">
    <property type="nucleotide sequence ID" value="XM_001747501.1"/>
</dbReference>
<proteinExistence type="predicted"/>
<keyword evidence="2" id="KW-0732">Signal</keyword>
<evidence type="ECO:0000313" key="4">
    <source>
        <dbReference type="EMBL" id="EDQ87633.1"/>
    </source>
</evidence>
<dbReference type="InterPro" id="IPR002889">
    <property type="entry name" value="WSC_carb-bd"/>
</dbReference>
<feature type="region of interest" description="Disordered" evidence="1">
    <location>
        <begin position="60"/>
        <end position="91"/>
    </location>
</feature>
<dbReference type="KEGG" id="mbr:MONBRDRAFT_9737"/>
<dbReference type="PROSITE" id="PS51212">
    <property type="entry name" value="WSC"/>
    <property type="match status" value="1"/>
</dbReference>
<feature type="compositionally biased region" description="Pro residues" evidence="1">
    <location>
        <begin position="38"/>
        <end position="47"/>
    </location>
</feature>
<dbReference type="InParanoid" id="A9V430"/>
<dbReference type="GO" id="GO:0004888">
    <property type="term" value="F:transmembrane signaling receptor activity"/>
    <property type="evidence" value="ECO:0000318"/>
    <property type="project" value="GO_Central"/>
</dbReference>
<evidence type="ECO:0000256" key="1">
    <source>
        <dbReference type="SAM" id="MobiDB-lite"/>
    </source>
</evidence>
<dbReference type="GeneID" id="5892858"/>
<feature type="chain" id="PRO_5002745250" description="WSC domain-containing protein" evidence="2">
    <location>
        <begin position="30"/>
        <end position="485"/>
    </location>
</feature>
<organism evidence="4 5">
    <name type="scientific">Monosiga brevicollis</name>
    <name type="common">Choanoflagellate</name>
    <dbReference type="NCBI Taxonomy" id="81824"/>
    <lineage>
        <taxon>Eukaryota</taxon>
        <taxon>Choanoflagellata</taxon>
        <taxon>Craspedida</taxon>
        <taxon>Salpingoecidae</taxon>
        <taxon>Monosiga</taxon>
    </lineage>
</organism>
<accession>A9V430</accession>
<protein>
    <recommendedName>
        <fullName evidence="3">WSC domain-containing protein</fullName>
    </recommendedName>
</protein>
<feature type="region of interest" description="Disordered" evidence="1">
    <location>
        <begin position="33"/>
        <end position="52"/>
    </location>
</feature>
<dbReference type="Proteomes" id="UP000001357">
    <property type="component" value="Unassembled WGS sequence"/>
</dbReference>
<evidence type="ECO:0000256" key="2">
    <source>
        <dbReference type="SAM" id="SignalP"/>
    </source>
</evidence>
<feature type="signal peptide" evidence="2">
    <location>
        <begin position="1"/>
        <end position="29"/>
    </location>
</feature>
<sequence length="485" mass="54494">MARLPTFLVALFVVALLACSLLLWHGSAASRTQTAPSPAKPTLPQPHPYAHAFHVPRSDEDAQTKEFSPNRPRFSRGFSSKQSEEEEKEPVAVRSLRIKASPLGCFYLPISKVDIQPTVLPELTRTRCARFCADQSFEFAVLNKGNQCGCLRAFSAYEDGQHRQNVCLQPCSGFSQTTCGGRNFWSEVLHIDSALRPRITLYVFSASPISPLDWSMRTIASTSRRSYSYTEQQLTSIASLDDTKWFKEVCMDNPGFKVMLVAVEDLAQAAQRIPGRTALLIFGEQMNPSLFPTLRAPIFLPQWHHQATHPESAQEYDLFPIGTRATFPSIAPDQVLPASTRQYVVSLSVNCPSVLRSTIRAALQHVSQLFPGKVYEQSLVPLNKDDLDASDGLTTAATARIMLASSFTICPLAWDELASSIEVVAPLSSVIDKRQRQLQVWFRGMMEERLDALERSLEDQRRVLQHEDFCSRHRNQMKRQKTFKT</sequence>
<dbReference type="GO" id="GO:0005886">
    <property type="term" value="C:plasma membrane"/>
    <property type="evidence" value="ECO:0000318"/>
    <property type="project" value="GO_Central"/>
</dbReference>
<reference evidence="4 5" key="1">
    <citation type="journal article" date="2008" name="Nature">
        <title>The genome of the choanoflagellate Monosiga brevicollis and the origin of metazoans.</title>
        <authorList>
            <consortium name="JGI Sequencing"/>
            <person name="King N."/>
            <person name="Westbrook M.J."/>
            <person name="Young S.L."/>
            <person name="Kuo A."/>
            <person name="Abedin M."/>
            <person name="Chapman J."/>
            <person name="Fairclough S."/>
            <person name="Hellsten U."/>
            <person name="Isogai Y."/>
            <person name="Letunic I."/>
            <person name="Marr M."/>
            <person name="Pincus D."/>
            <person name="Putnam N."/>
            <person name="Rokas A."/>
            <person name="Wright K.J."/>
            <person name="Zuzow R."/>
            <person name="Dirks W."/>
            <person name="Good M."/>
            <person name="Goodstein D."/>
            <person name="Lemons D."/>
            <person name="Li W."/>
            <person name="Lyons J.B."/>
            <person name="Morris A."/>
            <person name="Nichols S."/>
            <person name="Richter D.J."/>
            <person name="Salamov A."/>
            <person name="Bork P."/>
            <person name="Lim W.A."/>
            <person name="Manning G."/>
            <person name="Miller W.T."/>
            <person name="McGinnis W."/>
            <person name="Shapiro H."/>
            <person name="Tjian R."/>
            <person name="Grigoriev I.V."/>
            <person name="Rokhsar D."/>
        </authorList>
    </citation>
    <scope>NUCLEOTIDE SEQUENCE [LARGE SCALE GENOMIC DNA]</scope>
    <source>
        <strain evidence="5">MX1 / ATCC 50154</strain>
    </source>
</reference>
<dbReference type="OMA" id="TICPLAW"/>
<feature type="domain" description="WSC" evidence="3">
    <location>
        <begin position="99"/>
        <end position="191"/>
    </location>
</feature>